<accession>A0AA39WDS4</accession>
<dbReference type="EMBL" id="JAULSU010000006">
    <property type="protein sequence ID" value="KAK0613531.1"/>
    <property type="molecule type" value="Genomic_DNA"/>
</dbReference>
<dbReference type="AlphaFoldDB" id="A0AA39WDS4"/>
<keyword evidence="2" id="KW-1185">Reference proteome</keyword>
<name>A0AA39WDS4_9PEZI</name>
<protein>
    <submittedName>
        <fullName evidence="1">Uncharacterized protein</fullName>
    </submittedName>
</protein>
<organism evidence="1 2">
    <name type="scientific">Immersiella caudata</name>
    <dbReference type="NCBI Taxonomy" id="314043"/>
    <lineage>
        <taxon>Eukaryota</taxon>
        <taxon>Fungi</taxon>
        <taxon>Dikarya</taxon>
        <taxon>Ascomycota</taxon>
        <taxon>Pezizomycotina</taxon>
        <taxon>Sordariomycetes</taxon>
        <taxon>Sordariomycetidae</taxon>
        <taxon>Sordariales</taxon>
        <taxon>Lasiosphaeriaceae</taxon>
        <taxon>Immersiella</taxon>
    </lineage>
</organism>
<comment type="caution">
    <text evidence="1">The sequence shown here is derived from an EMBL/GenBank/DDBJ whole genome shotgun (WGS) entry which is preliminary data.</text>
</comment>
<dbReference type="Proteomes" id="UP001175000">
    <property type="component" value="Unassembled WGS sequence"/>
</dbReference>
<evidence type="ECO:0000313" key="1">
    <source>
        <dbReference type="EMBL" id="KAK0613531.1"/>
    </source>
</evidence>
<evidence type="ECO:0000313" key="2">
    <source>
        <dbReference type="Proteomes" id="UP001175000"/>
    </source>
</evidence>
<sequence length="293" mass="33520">MYKEWLWNKSVPVYFMRDRYHGDLVTYMMEPYIYARRFRPYRSEIDHGEHLCKLIMSPCDKDDLPPNSFDTPPSKSTVEAVTSIVHEVAADYTDETPNTISQFPVYLIRTGVEDRLSAPISFDSIPVKTQVHPDDPNLIKTTLESAVDFMMAMESRETAFLGPPPWRNPKIDFAGEEQPEGPSTKWVSVENAQKWGWAGAGRRGYDWFCSSRVPNTMARFKGEQEFRALVRAGKWHDFPDDMWRYGSAGAFGTHGMLYSMVMSESESGVEEVEARKAMKEKGWEVPVPGDYGV</sequence>
<gene>
    <name evidence="1" type="ORF">B0T14DRAFT_499001</name>
</gene>
<proteinExistence type="predicted"/>
<reference evidence="1" key="1">
    <citation type="submission" date="2023-06" db="EMBL/GenBank/DDBJ databases">
        <title>Genome-scale phylogeny and comparative genomics of the fungal order Sordariales.</title>
        <authorList>
            <consortium name="Lawrence Berkeley National Laboratory"/>
            <person name="Hensen N."/>
            <person name="Bonometti L."/>
            <person name="Westerberg I."/>
            <person name="Brannstrom I.O."/>
            <person name="Guillou S."/>
            <person name="Cros-Aarteil S."/>
            <person name="Calhoun S."/>
            <person name="Haridas S."/>
            <person name="Kuo A."/>
            <person name="Mondo S."/>
            <person name="Pangilinan J."/>
            <person name="Riley R."/>
            <person name="Labutti K."/>
            <person name="Andreopoulos B."/>
            <person name="Lipzen A."/>
            <person name="Chen C."/>
            <person name="Yanf M."/>
            <person name="Daum C."/>
            <person name="Ng V."/>
            <person name="Clum A."/>
            <person name="Steindorff A."/>
            <person name="Ohm R."/>
            <person name="Martin F."/>
            <person name="Silar P."/>
            <person name="Natvig D."/>
            <person name="Lalanne C."/>
            <person name="Gautier V."/>
            <person name="Ament-Velasquez S.L."/>
            <person name="Kruys A."/>
            <person name="Hutchinson M.I."/>
            <person name="Powell A.J."/>
            <person name="Barry K."/>
            <person name="Miller A.N."/>
            <person name="Grigoriev I.V."/>
            <person name="Debuchy R."/>
            <person name="Gladieux P."/>
            <person name="Thoren M.H."/>
            <person name="Johannesson H."/>
        </authorList>
    </citation>
    <scope>NUCLEOTIDE SEQUENCE</scope>
    <source>
        <strain evidence="1">CBS 606.72</strain>
    </source>
</reference>